<dbReference type="InterPro" id="IPR051843">
    <property type="entry name" value="CPA1_transporter"/>
</dbReference>
<evidence type="ECO:0000256" key="5">
    <source>
        <dbReference type="ARBA" id="ARBA00023136"/>
    </source>
</evidence>
<evidence type="ECO:0000313" key="12">
    <source>
        <dbReference type="RefSeq" id="XP_022238179.1"/>
    </source>
</evidence>
<evidence type="ECO:0000259" key="8">
    <source>
        <dbReference type="Pfam" id="PF00999"/>
    </source>
</evidence>
<proteinExistence type="inferred from homology"/>
<dbReference type="Pfam" id="PF00999">
    <property type="entry name" value="Na_H_Exchanger"/>
    <property type="match status" value="1"/>
</dbReference>
<dbReference type="Gene3D" id="1.20.1530.20">
    <property type="match status" value="1"/>
</dbReference>
<dbReference type="Proteomes" id="UP000694941">
    <property type="component" value="Unplaced"/>
</dbReference>
<evidence type="ECO:0000313" key="9">
    <source>
        <dbReference type="Proteomes" id="UP000694941"/>
    </source>
</evidence>
<dbReference type="PANTHER" id="PTHR31102:SF1">
    <property type="entry name" value="CATION_H+ EXCHANGER DOMAIN-CONTAINING PROTEIN"/>
    <property type="match status" value="1"/>
</dbReference>
<reference evidence="10 11" key="1">
    <citation type="submission" date="2025-05" db="UniProtKB">
        <authorList>
            <consortium name="RefSeq"/>
        </authorList>
    </citation>
    <scope>IDENTIFICATION</scope>
    <source>
        <tissue evidence="10 11">Muscle</tissue>
    </source>
</reference>
<feature type="transmembrane region" description="Helical" evidence="7">
    <location>
        <begin position="69"/>
        <end position="88"/>
    </location>
</feature>
<name>A0ABM1S3H4_LIMPO</name>
<feature type="transmembrane region" description="Helical" evidence="7">
    <location>
        <begin position="483"/>
        <end position="503"/>
    </location>
</feature>
<evidence type="ECO:0000256" key="2">
    <source>
        <dbReference type="ARBA" id="ARBA00007367"/>
    </source>
</evidence>
<dbReference type="RefSeq" id="XP_013794831.1">
    <property type="nucleotide sequence ID" value="XM_013939377.2"/>
</dbReference>
<sequence>MAGSTSNEIPNVQEKTENQTLNLDQVVKENSPTSESVVNEPGLASNNKSHSDGQDDKGKKKIAWWPPRGIFANYLALTVVVVLFYGTLVGLVDSLALPGGHIFSLFIIVVMCHIAGELITLLHLPSLLGMLIMGFMLRNIPKINFAEDLDPKWTSDLRSVALVVILLRAGMGLDPGTLRKLSLVCFRLAFTPCLVETVTVAVTSNLLLGFPWLWGFILGFVLAAVSPAVVVPSMLDLQDKKLGVNKGIPTLVIAAASIDDVLAITGFGVVLGITFSEGSVAWTVIKGPLEAMVGVAYGGIFGFILWHVPAKDDKSLSILRSAALLIGGLFIMFGSRAVEFGGAGALGCLSLAFVAASGWRKQKWDDGIWDGDDNPVRTFFNYLWKIFQPILFGLIGAEIQVSQLEANTVGLGLATLGIGLFIRMIVTFLVVFKANLNISEQVFVALAWLPKATVQAAFGPVALDYARNTKAGPEMEAFGIKVLTIAVLAILVTAPLGAAAISLSAPRLLTPSPGNNKTSNDTEAQGSV</sequence>
<feature type="compositionally biased region" description="Polar residues" evidence="6">
    <location>
        <begin position="18"/>
        <end position="37"/>
    </location>
</feature>
<gene>
    <name evidence="10 11 12" type="primary">LOC106478807</name>
</gene>
<comment type="similarity">
    <text evidence="2">Belongs to the monovalent cation:proton antiporter 1 (CPA1) transporter (TC 2.A.36) family.</text>
</comment>
<evidence type="ECO:0000256" key="7">
    <source>
        <dbReference type="SAM" id="Phobius"/>
    </source>
</evidence>
<feature type="compositionally biased region" description="Basic and acidic residues" evidence="6">
    <location>
        <begin position="49"/>
        <end position="58"/>
    </location>
</feature>
<keyword evidence="5 7" id="KW-0472">Membrane</keyword>
<keyword evidence="3 7" id="KW-0812">Transmembrane</keyword>
<feature type="compositionally biased region" description="Polar residues" evidence="6">
    <location>
        <begin position="1"/>
        <end position="10"/>
    </location>
</feature>
<feature type="domain" description="Cation/H+ exchanger transmembrane" evidence="8">
    <location>
        <begin position="111"/>
        <end position="495"/>
    </location>
</feature>
<evidence type="ECO:0000256" key="4">
    <source>
        <dbReference type="ARBA" id="ARBA00022989"/>
    </source>
</evidence>
<feature type="transmembrane region" description="Helical" evidence="7">
    <location>
        <begin position="340"/>
        <end position="359"/>
    </location>
</feature>
<organism evidence="9 12">
    <name type="scientific">Limulus polyphemus</name>
    <name type="common">Atlantic horseshoe crab</name>
    <dbReference type="NCBI Taxonomy" id="6850"/>
    <lineage>
        <taxon>Eukaryota</taxon>
        <taxon>Metazoa</taxon>
        <taxon>Ecdysozoa</taxon>
        <taxon>Arthropoda</taxon>
        <taxon>Chelicerata</taxon>
        <taxon>Merostomata</taxon>
        <taxon>Xiphosura</taxon>
        <taxon>Limulidae</taxon>
        <taxon>Limulus</taxon>
    </lineage>
</organism>
<feature type="transmembrane region" description="Helical" evidence="7">
    <location>
        <begin position="379"/>
        <end position="397"/>
    </location>
</feature>
<dbReference type="RefSeq" id="XP_022238178.1">
    <property type="nucleotide sequence ID" value="XM_022382470.1"/>
</dbReference>
<comment type="subcellular location">
    <subcellularLocation>
        <location evidence="1">Membrane</location>
        <topology evidence="1">Multi-pass membrane protein</topology>
    </subcellularLocation>
</comment>
<dbReference type="InterPro" id="IPR038770">
    <property type="entry name" value="Na+/solute_symporter_sf"/>
</dbReference>
<dbReference type="PANTHER" id="PTHR31102">
    <property type="match status" value="1"/>
</dbReference>
<accession>A0ABM1S3H4</accession>
<evidence type="ECO:0000313" key="10">
    <source>
        <dbReference type="RefSeq" id="XP_013794831.1"/>
    </source>
</evidence>
<dbReference type="InterPro" id="IPR006153">
    <property type="entry name" value="Cation/H_exchanger_TM"/>
</dbReference>
<evidence type="ECO:0000313" key="11">
    <source>
        <dbReference type="RefSeq" id="XP_022238178.1"/>
    </source>
</evidence>
<feature type="transmembrane region" description="Helical" evidence="7">
    <location>
        <begin position="212"/>
        <end position="231"/>
    </location>
</feature>
<dbReference type="RefSeq" id="XP_022238179.1">
    <property type="nucleotide sequence ID" value="XM_022382471.1"/>
</dbReference>
<keyword evidence="4 7" id="KW-1133">Transmembrane helix</keyword>
<evidence type="ECO:0000256" key="6">
    <source>
        <dbReference type="SAM" id="MobiDB-lite"/>
    </source>
</evidence>
<evidence type="ECO:0000256" key="3">
    <source>
        <dbReference type="ARBA" id="ARBA00022692"/>
    </source>
</evidence>
<evidence type="ECO:0000256" key="1">
    <source>
        <dbReference type="ARBA" id="ARBA00004141"/>
    </source>
</evidence>
<feature type="transmembrane region" description="Helical" evidence="7">
    <location>
        <begin position="409"/>
        <end position="431"/>
    </location>
</feature>
<feature type="transmembrane region" description="Helical" evidence="7">
    <location>
        <begin position="251"/>
        <end position="275"/>
    </location>
</feature>
<dbReference type="GeneID" id="106478807"/>
<protein>
    <submittedName>
        <fullName evidence="10 11">Sodium/hydrogen exchanger 9B2-like isoform X1</fullName>
    </submittedName>
</protein>
<feature type="transmembrane region" description="Helical" evidence="7">
    <location>
        <begin position="318"/>
        <end position="334"/>
    </location>
</feature>
<feature type="region of interest" description="Disordered" evidence="6">
    <location>
        <begin position="1"/>
        <end position="60"/>
    </location>
</feature>
<keyword evidence="9" id="KW-1185">Reference proteome</keyword>
<feature type="transmembrane region" description="Helical" evidence="7">
    <location>
        <begin position="185"/>
        <end position="206"/>
    </location>
</feature>
<feature type="transmembrane region" description="Helical" evidence="7">
    <location>
        <begin position="287"/>
        <end position="306"/>
    </location>
</feature>